<dbReference type="GO" id="GO:0009252">
    <property type="term" value="P:peptidoglycan biosynthetic process"/>
    <property type="evidence" value="ECO:0007669"/>
    <property type="project" value="UniProtKB-UniPathway"/>
</dbReference>
<dbReference type="Pfam" id="PF00768">
    <property type="entry name" value="Peptidase_S11"/>
    <property type="match status" value="1"/>
</dbReference>
<evidence type="ECO:0000256" key="6">
    <source>
        <dbReference type="ARBA" id="ARBA00022670"/>
    </source>
</evidence>
<feature type="active site" description="Acyl-ester intermediate" evidence="13">
    <location>
        <position position="77"/>
    </location>
</feature>
<dbReference type="GO" id="GO:0071555">
    <property type="term" value="P:cell wall organization"/>
    <property type="evidence" value="ECO:0007669"/>
    <property type="project" value="UniProtKB-KW"/>
</dbReference>
<evidence type="ECO:0000313" key="19">
    <source>
        <dbReference type="Proteomes" id="UP000231932"/>
    </source>
</evidence>
<feature type="domain" description="Peptidase S11 D-Ala-D-Ala carboxypeptidase A C-terminal" evidence="17">
    <location>
        <begin position="291"/>
        <end position="383"/>
    </location>
</feature>
<dbReference type="InterPro" id="IPR037167">
    <property type="entry name" value="Peptidase_S11_C_sf"/>
</dbReference>
<evidence type="ECO:0000313" key="18">
    <source>
        <dbReference type="EMBL" id="ATY83576.1"/>
    </source>
</evidence>
<name>A0A2K8N1F4_9BACL</name>
<comment type="function">
    <text evidence="1">Removes C-terminal D-alanyl residues from sugar-peptide cell wall precursors.</text>
</comment>
<evidence type="ECO:0000259" key="17">
    <source>
        <dbReference type="SMART" id="SM00936"/>
    </source>
</evidence>
<dbReference type="InterPro" id="IPR012338">
    <property type="entry name" value="Beta-lactam/transpept-like"/>
</dbReference>
<evidence type="ECO:0000256" key="12">
    <source>
        <dbReference type="ARBA" id="ARBA00034000"/>
    </source>
</evidence>
<dbReference type="SMART" id="SM00936">
    <property type="entry name" value="PBP5_C"/>
    <property type="match status" value="1"/>
</dbReference>
<evidence type="ECO:0000256" key="10">
    <source>
        <dbReference type="ARBA" id="ARBA00022984"/>
    </source>
</evidence>
<evidence type="ECO:0000256" key="8">
    <source>
        <dbReference type="ARBA" id="ARBA00022801"/>
    </source>
</evidence>
<evidence type="ECO:0000256" key="5">
    <source>
        <dbReference type="ARBA" id="ARBA00022645"/>
    </source>
</evidence>
<evidence type="ECO:0000256" key="14">
    <source>
        <dbReference type="PIRSR" id="PIRSR618044-2"/>
    </source>
</evidence>
<keyword evidence="7" id="KW-0732">Signal</keyword>
<evidence type="ECO:0000256" key="3">
    <source>
        <dbReference type="ARBA" id="ARBA00007164"/>
    </source>
</evidence>
<dbReference type="InterPro" id="IPR018044">
    <property type="entry name" value="Peptidase_S11"/>
</dbReference>
<keyword evidence="10" id="KW-0573">Peptidoglycan synthesis</keyword>
<comment type="pathway">
    <text evidence="2">Cell wall biogenesis; peptidoglycan biosynthesis.</text>
</comment>
<keyword evidence="5 18" id="KW-0121">Carboxypeptidase</keyword>
<dbReference type="GO" id="GO:0009002">
    <property type="term" value="F:serine-type D-Ala-D-Ala carboxypeptidase activity"/>
    <property type="evidence" value="ECO:0007669"/>
    <property type="project" value="UniProtKB-EC"/>
</dbReference>
<dbReference type="InterPro" id="IPR015956">
    <property type="entry name" value="Peniciliin-bd_prot_C_sf"/>
</dbReference>
<keyword evidence="19" id="KW-1185">Reference proteome</keyword>
<dbReference type="UniPathway" id="UPA00219"/>
<comment type="catalytic activity">
    <reaction evidence="12">
        <text>Preferential cleavage: (Ac)2-L-Lys-D-Ala-|-D-Ala. Also transpeptidation of peptidyl-alanyl moieties that are N-acyl substituents of D-alanine.</text>
        <dbReference type="EC" id="3.4.16.4"/>
    </reaction>
</comment>
<evidence type="ECO:0000256" key="9">
    <source>
        <dbReference type="ARBA" id="ARBA00022960"/>
    </source>
</evidence>
<evidence type="ECO:0000256" key="7">
    <source>
        <dbReference type="ARBA" id="ARBA00022729"/>
    </source>
</evidence>
<comment type="similarity">
    <text evidence="3 15">Belongs to the peptidase S11 family.</text>
</comment>
<dbReference type="EMBL" id="CP024955">
    <property type="protein sequence ID" value="ATY83576.1"/>
    <property type="molecule type" value="Genomic_DNA"/>
</dbReference>
<feature type="active site" description="Proton acceptor" evidence="13">
    <location>
        <position position="80"/>
    </location>
</feature>
<feature type="active site" evidence="13">
    <location>
        <position position="137"/>
    </location>
</feature>
<keyword evidence="8" id="KW-0378">Hydrolase</keyword>
<evidence type="ECO:0000256" key="15">
    <source>
        <dbReference type="RuleBase" id="RU004016"/>
    </source>
</evidence>
<sequence length="409" mass="44823">MEGEVVGRIQRRWFVGFVAVVVFLAAVVAGMPMKGQADGVVWPAPPHLTTPSAVLMDAATGQILYEKGADDKRYPASMTKMMTLYLTFEAIHDGKAHLDDIVPISQNAYNTGGSEVYLDPREKFTLKDMITFVAVHSANDAAVAIAEYVGGSVGQFVKRMNEKAQELGLTHTHFVNPDGLHDPNHYTTARDMAVLARDLITKYPEVLDYTKIHDMWIRNHTFDVSATNNLLGKYPGMDGLKTGFTDQAGYCLTATAQQGGVRLISVIMKDPDDQSRQKDTTALLDYGFKNFTPLPLLKPGDPLDVKAEVPDGVIESLSVTTQVPLAPLVPEGTKADALVRTVEWTPGLKAPVAQGQQVGTVSYRLGDQQLLQLPLYALEKDDKAGFIRMMFRGLIHFVTGAVESVFKRL</sequence>
<dbReference type="Gene3D" id="3.40.710.10">
    <property type="entry name" value="DD-peptidase/beta-lactamase superfamily"/>
    <property type="match status" value="1"/>
</dbReference>
<dbReference type="AlphaFoldDB" id="A0A2K8N1F4"/>
<organism evidence="18 19">
    <name type="scientific">Kyrpidia spormannii</name>
    <dbReference type="NCBI Taxonomy" id="2055160"/>
    <lineage>
        <taxon>Bacteria</taxon>
        <taxon>Bacillati</taxon>
        <taxon>Bacillota</taxon>
        <taxon>Bacilli</taxon>
        <taxon>Bacillales</taxon>
        <taxon>Alicyclobacillaceae</taxon>
        <taxon>Kyrpidia</taxon>
    </lineage>
</organism>
<dbReference type="PANTHER" id="PTHR21581">
    <property type="entry name" value="D-ALANYL-D-ALANINE CARBOXYPEPTIDASE"/>
    <property type="match status" value="1"/>
</dbReference>
<keyword evidence="16" id="KW-0472">Membrane</keyword>
<evidence type="ECO:0000256" key="4">
    <source>
        <dbReference type="ARBA" id="ARBA00012448"/>
    </source>
</evidence>
<keyword evidence="9" id="KW-0133">Cell shape</keyword>
<proteinExistence type="inferred from homology"/>
<evidence type="ECO:0000256" key="2">
    <source>
        <dbReference type="ARBA" id="ARBA00004752"/>
    </source>
</evidence>
<dbReference type="Gene3D" id="2.60.410.10">
    <property type="entry name" value="D-Ala-D-Ala carboxypeptidase, C-terminal domain"/>
    <property type="match status" value="1"/>
</dbReference>
<evidence type="ECO:0000256" key="16">
    <source>
        <dbReference type="SAM" id="Phobius"/>
    </source>
</evidence>
<keyword evidence="16" id="KW-0812">Transmembrane</keyword>
<evidence type="ECO:0000256" key="1">
    <source>
        <dbReference type="ARBA" id="ARBA00003217"/>
    </source>
</evidence>
<keyword evidence="6" id="KW-0645">Protease</keyword>
<reference evidence="19" key="1">
    <citation type="submission" date="2017-11" db="EMBL/GenBank/DDBJ databases">
        <title>Complete Genome Sequence of Kyrpidia sp. Strain EA-1, a thermophilic, hydrogen-oxidizing Bacterium, isolated from the Azores.</title>
        <authorList>
            <person name="Reiner J.E."/>
            <person name="Lapp C.J."/>
            <person name="Bunk B."/>
            <person name="Gescher J."/>
        </authorList>
    </citation>
    <scope>NUCLEOTIDE SEQUENCE [LARGE SCALE GENOMIC DNA]</scope>
    <source>
        <strain evidence="19">EA-1</strain>
    </source>
</reference>
<dbReference type="InterPro" id="IPR001967">
    <property type="entry name" value="Peptidase_S11_N"/>
</dbReference>
<accession>A0A2K8N1F4</accession>
<gene>
    <name evidence="18" type="ORF">CVV65_00060</name>
</gene>
<dbReference type="KEGG" id="kyr:CVV65_00060"/>
<dbReference type="PANTHER" id="PTHR21581:SF6">
    <property type="entry name" value="TRAFFICKING PROTEIN PARTICLE COMPLEX SUBUNIT 12"/>
    <property type="match status" value="1"/>
</dbReference>
<keyword evidence="11" id="KW-0961">Cell wall biogenesis/degradation</keyword>
<evidence type="ECO:0000256" key="13">
    <source>
        <dbReference type="PIRSR" id="PIRSR618044-1"/>
    </source>
</evidence>
<dbReference type="SUPFAM" id="SSF56601">
    <property type="entry name" value="beta-lactamase/transpeptidase-like"/>
    <property type="match status" value="1"/>
</dbReference>
<dbReference type="Pfam" id="PF07943">
    <property type="entry name" value="PBP5_C"/>
    <property type="match status" value="1"/>
</dbReference>
<evidence type="ECO:0000256" key="11">
    <source>
        <dbReference type="ARBA" id="ARBA00023316"/>
    </source>
</evidence>
<feature type="binding site" evidence="14">
    <location>
        <position position="241"/>
    </location>
    <ligand>
        <name>substrate</name>
    </ligand>
</feature>
<keyword evidence="16" id="KW-1133">Transmembrane helix</keyword>
<dbReference type="Proteomes" id="UP000231932">
    <property type="component" value="Chromosome"/>
</dbReference>
<feature type="transmembrane region" description="Helical" evidence="16">
    <location>
        <begin position="12"/>
        <end position="31"/>
    </location>
</feature>
<dbReference type="PRINTS" id="PR00725">
    <property type="entry name" value="DADACBPTASE1"/>
</dbReference>
<dbReference type="GO" id="GO:0006508">
    <property type="term" value="P:proteolysis"/>
    <property type="evidence" value="ECO:0007669"/>
    <property type="project" value="UniProtKB-KW"/>
</dbReference>
<dbReference type="GO" id="GO:0008360">
    <property type="term" value="P:regulation of cell shape"/>
    <property type="evidence" value="ECO:0007669"/>
    <property type="project" value="UniProtKB-KW"/>
</dbReference>
<dbReference type="InterPro" id="IPR012907">
    <property type="entry name" value="Peptidase_S11_C"/>
</dbReference>
<protein>
    <recommendedName>
        <fullName evidence="4">serine-type D-Ala-D-Ala carboxypeptidase</fullName>
        <ecNumber evidence="4">3.4.16.4</ecNumber>
    </recommendedName>
</protein>
<dbReference type="EC" id="3.4.16.4" evidence="4"/>
<dbReference type="SUPFAM" id="SSF69189">
    <property type="entry name" value="Penicillin-binding protein associated domain"/>
    <property type="match status" value="1"/>
</dbReference>